<feature type="compositionally biased region" description="Basic and acidic residues" evidence="1">
    <location>
        <begin position="58"/>
        <end position="74"/>
    </location>
</feature>
<sequence length="934" mass="101519">MDDELRFSVDISDVGEASLRTKSQNRAEASTANELVRRLSIYQAASTRIAPTLGSGDPTRELDESRRDDPRDGNDSPSPFMPAVTSPLIIAPRHLRKQSLFFVEEDDDDGDDDVETPAPGSTTRGGGGHHREESGADQISWLDTPLSPKPTTGRNSPGGSPLVDLNVVDRFDDDALVEYGRAANEHVFDIWLDLGERTTLADRMDWDSASKAADVHSRHSTGEGGGGGGYMMSSSHMVSEFSARRVDRQVVGTGLGAAAIASIVEGRFDPATVLPGLIGSFWNTIDDATYLDACIIEVDKNDESMPTLSITETTATKNPSSGDDDSSDPSPTNAHGAHRRPPMPSSLEASGGGGAFLGVGMSPDLLRGSSAGAEHSARRRSIRTRSVVALESFFEVYRRQDSPEAQTAPPPPAPEIEKVDRLDDALSILSDRDGLVSVVPVGPIIQPPIDVVASPVITVQNDEANDDDSRGESHTVEAAPTIITAPPDAATVPLSDLASYKFELSLQRPSVLETQESMSMLGMASVTSPRIKLPRSGQDSQRVLRKSIVDHRPQIARSISDTILKLSEMLSPFSFFDFLTSCTQALSILNDGDPDCVVTLSMQPPGEAPLVGAEQVMMYVKTNIFERAQEIGSSINAAEWVLRYTIAFVNAQVAVDEADALAREDILSECVQLLSDFKIITTTVLSLGSKSRHYEEFAQLREWTEAQADALITPIEDRFDVILRRCPFPDQRALLKRHYKNLEHMTVNAVKFLCGFDCQWSSTIPYHAEWKSDFLNRSFLRLHGDIATSWMAASLGFVDPILTLLVKSDHGQNPHEFRKRISMAAKVEYMVAVEGISFYNVAITCKGVASTVVGLQLCMGSRYLLDETTNEHDEKWGFSMCDGLKTSSSRNGSPATTTAFGAPPRSVFGTASPLDGTQLQPPLRREGHTVAFCE</sequence>
<protein>
    <submittedName>
        <fullName evidence="2">Uncharacterized protein</fullName>
    </submittedName>
</protein>
<keyword evidence="3" id="KW-1185">Reference proteome</keyword>
<name>A0A0S4ILH5_BODSA</name>
<dbReference type="VEuPathDB" id="TriTrypDB:BSAL_53310"/>
<feature type="region of interest" description="Disordered" evidence="1">
    <location>
        <begin position="46"/>
        <end position="89"/>
    </location>
</feature>
<evidence type="ECO:0000313" key="2">
    <source>
        <dbReference type="EMBL" id="CUE71474.1"/>
    </source>
</evidence>
<accession>A0A0S4ILH5</accession>
<gene>
    <name evidence="2" type="ORF">BSAL_53310</name>
</gene>
<dbReference type="EMBL" id="CYKH01000109">
    <property type="protein sequence ID" value="CUE71474.1"/>
    <property type="molecule type" value="Genomic_DNA"/>
</dbReference>
<evidence type="ECO:0000256" key="1">
    <source>
        <dbReference type="SAM" id="MobiDB-lite"/>
    </source>
</evidence>
<feature type="compositionally biased region" description="Polar residues" evidence="1">
    <location>
        <begin position="149"/>
        <end position="158"/>
    </location>
</feature>
<dbReference type="OrthoDB" id="278356at2759"/>
<proteinExistence type="predicted"/>
<organism evidence="2 3">
    <name type="scientific">Bodo saltans</name>
    <name type="common">Flagellated protozoan</name>
    <dbReference type="NCBI Taxonomy" id="75058"/>
    <lineage>
        <taxon>Eukaryota</taxon>
        <taxon>Discoba</taxon>
        <taxon>Euglenozoa</taxon>
        <taxon>Kinetoplastea</taxon>
        <taxon>Metakinetoplastina</taxon>
        <taxon>Eubodonida</taxon>
        <taxon>Bodonidae</taxon>
        <taxon>Bodo</taxon>
    </lineage>
</organism>
<reference evidence="3" key="1">
    <citation type="submission" date="2015-09" db="EMBL/GenBank/DDBJ databases">
        <authorList>
            <consortium name="Pathogen Informatics"/>
        </authorList>
    </citation>
    <scope>NUCLEOTIDE SEQUENCE [LARGE SCALE GENOMIC DNA]</scope>
    <source>
        <strain evidence="3">Lake Konstanz</strain>
    </source>
</reference>
<feature type="compositionally biased region" description="Acidic residues" evidence="1">
    <location>
        <begin position="104"/>
        <end position="115"/>
    </location>
</feature>
<evidence type="ECO:0000313" key="3">
    <source>
        <dbReference type="Proteomes" id="UP000051952"/>
    </source>
</evidence>
<dbReference type="Proteomes" id="UP000051952">
    <property type="component" value="Unassembled WGS sequence"/>
</dbReference>
<dbReference type="AlphaFoldDB" id="A0A0S4ILH5"/>
<feature type="region of interest" description="Disordered" evidence="1">
    <location>
        <begin position="104"/>
        <end position="162"/>
    </location>
</feature>
<feature type="region of interest" description="Disordered" evidence="1">
    <location>
        <begin position="312"/>
        <end position="354"/>
    </location>
</feature>